<organism evidence="1">
    <name type="scientific">Streptomyces sp. SID7958</name>
    <dbReference type="NCBI Taxonomy" id="2706093"/>
    <lineage>
        <taxon>Bacteria</taxon>
        <taxon>Bacillati</taxon>
        <taxon>Actinomycetota</taxon>
        <taxon>Actinomycetes</taxon>
        <taxon>Kitasatosporales</taxon>
        <taxon>Streptomycetaceae</taxon>
        <taxon>Streptomyces</taxon>
    </lineage>
</organism>
<accession>A0A6G3TY10</accession>
<dbReference type="EMBL" id="JAAGMU010000291">
    <property type="protein sequence ID" value="NEC78680.1"/>
    <property type="molecule type" value="Genomic_DNA"/>
</dbReference>
<sequence>VDAPPERVPPPPAPQDAGVWAGAQRAVHGGETLVELSVQGTSDTAVVLTALRVRVVGRDAPAAGNAYAMDQGCGGALTPRYFDVDLDKDRPLARPVAGNDAGTPVPAVRMPYRVSATDPEVLLVTARTDACDCRWYLELDWSSQGRTGTVRVDDGGRPFRTSGIEGLPHYEYDTSGRRWARRSG</sequence>
<proteinExistence type="predicted"/>
<comment type="caution">
    <text evidence="1">The sequence shown here is derived from an EMBL/GenBank/DDBJ whole genome shotgun (WGS) entry which is preliminary data.</text>
</comment>
<name>A0A6G3TY10_9ACTN</name>
<protein>
    <submittedName>
        <fullName evidence="1">Transcriptional regulator</fullName>
    </submittedName>
</protein>
<dbReference type="AlphaFoldDB" id="A0A6G3TY10"/>
<reference evidence="1" key="1">
    <citation type="submission" date="2020-01" db="EMBL/GenBank/DDBJ databases">
        <title>Insect and environment-associated Actinomycetes.</title>
        <authorList>
            <person name="Currrie C."/>
            <person name="Chevrette M."/>
            <person name="Carlson C."/>
            <person name="Stubbendieck R."/>
            <person name="Wendt-Pienkowski E."/>
        </authorList>
    </citation>
    <scope>NUCLEOTIDE SEQUENCE</scope>
    <source>
        <strain evidence="1">SID7958</strain>
    </source>
</reference>
<evidence type="ECO:0000313" key="1">
    <source>
        <dbReference type="EMBL" id="NEC78680.1"/>
    </source>
</evidence>
<gene>
    <name evidence="1" type="ORF">G3I38_05315</name>
</gene>
<feature type="non-terminal residue" evidence="1">
    <location>
        <position position="1"/>
    </location>
</feature>